<dbReference type="PROSITE" id="PS51900">
    <property type="entry name" value="CB"/>
    <property type="match status" value="1"/>
</dbReference>
<evidence type="ECO:0000256" key="2">
    <source>
        <dbReference type="ARBA" id="ARBA00022908"/>
    </source>
</evidence>
<gene>
    <name evidence="9" type="ORF">GCM10011273_02950</name>
</gene>
<evidence type="ECO:0000256" key="1">
    <source>
        <dbReference type="ARBA" id="ARBA00008857"/>
    </source>
</evidence>
<dbReference type="PANTHER" id="PTHR30629:SF2">
    <property type="entry name" value="PROPHAGE INTEGRASE INTS-RELATED"/>
    <property type="match status" value="1"/>
</dbReference>
<dbReference type="Pfam" id="PF00589">
    <property type="entry name" value="Phage_integrase"/>
    <property type="match status" value="1"/>
</dbReference>
<evidence type="ECO:0000256" key="3">
    <source>
        <dbReference type="ARBA" id="ARBA00023125"/>
    </source>
</evidence>
<sequence length="440" mass="48750">MPKKVSNRLKAIEVKSKPSGRHADGGGLYLLVKDTGARSWVFRFMLKGKARDIGLSNCPEAAEIMAKENSRELTLAQARVVAEVYRSKVRQGIDPLAERTERAAHALATAQAGKIAKITFREVAEAHIAANSDSWRNPKHRQQWANTLSTYVYPAIGDLPVAEIGTAHVLQILEPIWGTKPETASRVRGRIETVLDAAKAREYRTGENPARWRGHIDQILPPRIRLSRGHFTAMPYDTLPEFMQGLRSRQATAALALEFAILTAGRTGEVLGATWAEIDLEKAEWTIPAIRMKAGVEHRVPLSKRAIEILQSIKALQGPSHRGLNSGSRVETSEKPVFPSDRGGKLSGMAMTMLLRRMKADVTVHGFRSSFRDWAAERTSYAHEVCEMALAHTIGNKAEAAYRRGSLFEKRRRLMDDWADFCNGEGVYDASVTPIRGAVA</sequence>
<dbReference type="AlphaFoldDB" id="A0A918UMP3"/>
<dbReference type="InterPro" id="IPR038488">
    <property type="entry name" value="Integrase_DNA-bd_sf"/>
</dbReference>
<name>A0A918UMP3_9CAUL</name>
<evidence type="ECO:0000313" key="10">
    <source>
        <dbReference type="Proteomes" id="UP000662572"/>
    </source>
</evidence>
<comment type="caution">
    <text evidence="9">The sequence shown here is derived from an EMBL/GenBank/DDBJ whole genome shotgun (WGS) entry which is preliminary data.</text>
</comment>
<dbReference type="Proteomes" id="UP000662572">
    <property type="component" value="Unassembled WGS sequence"/>
</dbReference>
<dbReference type="InterPro" id="IPR011010">
    <property type="entry name" value="DNA_brk_join_enz"/>
</dbReference>
<dbReference type="RefSeq" id="WP_189484597.1">
    <property type="nucleotide sequence ID" value="NZ_BMZB01000001.1"/>
</dbReference>
<dbReference type="GO" id="GO:0015074">
    <property type="term" value="P:DNA integration"/>
    <property type="evidence" value="ECO:0007669"/>
    <property type="project" value="UniProtKB-KW"/>
</dbReference>
<evidence type="ECO:0000256" key="5">
    <source>
        <dbReference type="PROSITE-ProRule" id="PRU01248"/>
    </source>
</evidence>
<dbReference type="EMBL" id="BMZB01000001">
    <property type="protein sequence ID" value="GGZ21616.1"/>
    <property type="molecule type" value="Genomic_DNA"/>
</dbReference>
<dbReference type="GO" id="GO:0006310">
    <property type="term" value="P:DNA recombination"/>
    <property type="evidence" value="ECO:0007669"/>
    <property type="project" value="UniProtKB-KW"/>
</dbReference>
<dbReference type="InterPro" id="IPR013762">
    <property type="entry name" value="Integrase-like_cat_sf"/>
</dbReference>
<organism evidence="9 10">
    <name type="scientific">Asticcacaulis endophyticus</name>
    <dbReference type="NCBI Taxonomy" id="1395890"/>
    <lineage>
        <taxon>Bacteria</taxon>
        <taxon>Pseudomonadati</taxon>
        <taxon>Pseudomonadota</taxon>
        <taxon>Alphaproteobacteria</taxon>
        <taxon>Caulobacterales</taxon>
        <taxon>Caulobacteraceae</taxon>
        <taxon>Asticcacaulis</taxon>
    </lineage>
</organism>
<keyword evidence="3 5" id="KW-0238">DNA-binding</keyword>
<keyword evidence="4" id="KW-0233">DNA recombination</keyword>
<keyword evidence="10" id="KW-1185">Reference proteome</keyword>
<dbReference type="Gene3D" id="1.10.443.10">
    <property type="entry name" value="Intergrase catalytic core"/>
    <property type="match status" value="1"/>
</dbReference>
<dbReference type="InterPro" id="IPR010998">
    <property type="entry name" value="Integrase_recombinase_N"/>
</dbReference>
<dbReference type="InterPro" id="IPR002104">
    <property type="entry name" value="Integrase_catalytic"/>
</dbReference>
<dbReference type="SUPFAM" id="SSF56349">
    <property type="entry name" value="DNA breaking-rejoining enzymes"/>
    <property type="match status" value="1"/>
</dbReference>
<dbReference type="GO" id="GO:0003677">
    <property type="term" value="F:DNA binding"/>
    <property type="evidence" value="ECO:0007669"/>
    <property type="project" value="UniProtKB-UniRule"/>
</dbReference>
<keyword evidence="2" id="KW-0229">DNA integration</keyword>
<dbReference type="PANTHER" id="PTHR30629">
    <property type="entry name" value="PROPHAGE INTEGRASE"/>
    <property type="match status" value="1"/>
</dbReference>
<evidence type="ECO:0000313" key="9">
    <source>
        <dbReference type="EMBL" id="GGZ21616.1"/>
    </source>
</evidence>
<dbReference type="Pfam" id="PF22022">
    <property type="entry name" value="Phage_int_M"/>
    <property type="match status" value="1"/>
</dbReference>
<comment type="similarity">
    <text evidence="1">Belongs to the 'phage' integrase family.</text>
</comment>
<reference evidence="9" key="2">
    <citation type="submission" date="2020-09" db="EMBL/GenBank/DDBJ databases">
        <authorList>
            <person name="Sun Q."/>
            <person name="Kim S."/>
        </authorList>
    </citation>
    <scope>NUCLEOTIDE SEQUENCE</scope>
    <source>
        <strain evidence="9">KCTC 32296</strain>
    </source>
</reference>
<dbReference type="InterPro" id="IPR044068">
    <property type="entry name" value="CB"/>
</dbReference>
<dbReference type="PROSITE" id="PS51898">
    <property type="entry name" value="TYR_RECOMBINASE"/>
    <property type="match status" value="1"/>
</dbReference>
<feature type="domain" description="Core-binding (CB)" evidence="8">
    <location>
        <begin position="118"/>
        <end position="199"/>
    </location>
</feature>
<evidence type="ECO:0000259" key="7">
    <source>
        <dbReference type="PROSITE" id="PS51898"/>
    </source>
</evidence>
<evidence type="ECO:0000259" key="8">
    <source>
        <dbReference type="PROSITE" id="PS51900"/>
    </source>
</evidence>
<dbReference type="Pfam" id="PF13356">
    <property type="entry name" value="Arm-DNA-bind_3"/>
    <property type="match status" value="1"/>
</dbReference>
<accession>A0A918UMP3</accession>
<feature type="region of interest" description="Disordered" evidence="6">
    <location>
        <begin position="320"/>
        <end position="342"/>
    </location>
</feature>
<protein>
    <submittedName>
        <fullName evidence="9">Bacteriophage P4 integrase</fullName>
    </submittedName>
</protein>
<reference evidence="9" key="1">
    <citation type="journal article" date="2014" name="Int. J. Syst. Evol. Microbiol.">
        <title>Complete genome sequence of Corynebacterium casei LMG S-19264T (=DSM 44701T), isolated from a smear-ripened cheese.</title>
        <authorList>
            <consortium name="US DOE Joint Genome Institute (JGI-PGF)"/>
            <person name="Walter F."/>
            <person name="Albersmeier A."/>
            <person name="Kalinowski J."/>
            <person name="Ruckert C."/>
        </authorList>
    </citation>
    <scope>NUCLEOTIDE SEQUENCE</scope>
    <source>
        <strain evidence="9">KCTC 32296</strain>
    </source>
</reference>
<feature type="domain" description="Tyr recombinase" evidence="7">
    <location>
        <begin position="229"/>
        <end position="416"/>
    </location>
</feature>
<evidence type="ECO:0000256" key="4">
    <source>
        <dbReference type="ARBA" id="ARBA00023172"/>
    </source>
</evidence>
<dbReference type="InterPro" id="IPR050808">
    <property type="entry name" value="Phage_Integrase"/>
</dbReference>
<dbReference type="InterPro" id="IPR053876">
    <property type="entry name" value="Phage_int_M"/>
</dbReference>
<evidence type="ECO:0000256" key="6">
    <source>
        <dbReference type="SAM" id="MobiDB-lite"/>
    </source>
</evidence>
<dbReference type="Gene3D" id="1.10.150.130">
    <property type="match status" value="1"/>
</dbReference>
<dbReference type="InterPro" id="IPR025166">
    <property type="entry name" value="Integrase_DNA_bind_dom"/>
</dbReference>
<proteinExistence type="inferred from homology"/>
<dbReference type="CDD" id="cd00801">
    <property type="entry name" value="INT_P4_C"/>
    <property type="match status" value="1"/>
</dbReference>
<dbReference type="Gene3D" id="3.30.160.390">
    <property type="entry name" value="Integrase, DNA-binding domain"/>
    <property type="match status" value="1"/>
</dbReference>